<dbReference type="GO" id="GO:0016747">
    <property type="term" value="F:acyltransferase activity, transferring groups other than amino-acyl groups"/>
    <property type="evidence" value="ECO:0007669"/>
    <property type="project" value="InterPro"/>
</dbReference>
<dbReference type="OrthoDB" id="9797989at2"/>
<protein>
    <submittedName>
        <fullName evidence="2">GNAT family N-acetyltransferase</fullName>
    </submittedName>
</protein>
<reference evidence="2 3" key="1">
    <citation type="submission" date="2019-03" db="EMBL/GenBank/DDBJ databases">
        <title>Draft genome sequences of novel Actinobacteria.</title>
        <authorList>
            <person name="Sahin N."/>
            <person name="Ay H."/>
            <person name="Saygin H."/>
        </authorList>
    </citation>
    <scope>NUCLEOTIDE SEQUENCE [LARGE SCALE GENOMIC DNA]</scope>
    <source>
        <strain evidence="2 3">H3C3</strain>
    </source>
</reference>
<dbReference type="Proteomes" id="UP000294513">
    <property type="component" value="Unassembled WGS sequence"/>
</dbReference>
<gene>
    <name evidence="2" type="ORF">E1298_29375</name>
</gene>
<accession>A0A4R5B3X7</accession>
<proteinExistence type="predicted"/>
<keyword evidence="3" id="KW-1185">Reference proteome</keyword>
<dbReference type="Pfam" id="PF13302">
    <property type="entry name" value="Acetyltransf_3"/>
    <property type="match status" value="1"/>
</dbReference>
<evidence type="ECO:0000259" key="1">
    <source>
        <dbReference type="PROSITE" id="PS51186"/>
    </source>
</evidence>
<keyword evidence="2" id="KW-0808">Transferase</keyword>
<dbReference type="PROSITE" id="PS51186">
    <property type="entry name" value="GNAT"/>
    <property type="match status" value="1"/>
</dbReference>
<feature type="domain" description="N-acetyltransferase" evidence="1">
    <location>
        <begin position="38"/>
        <end position="180"/>
    </location>
</feature>
<dbReference type="PANTHER" id="PTHR39173">
    <property type="entry name" value="ACETYLTRANSFERASE"/>
    <property type="match status" value="1"/>
</dbReference>
<evidence type="ECO:0000313" key="3">
    <source>
        <dbReference type="Proteomes" id="UP000294513"/>
    </source>
</evidence>
<dbReference type="InterPro" id="IPR016181">
    <property type="entry name" value="Acyl_CoA_acyltransferase"/>
</dbReference>
<dbReference type="InterPro" id="IPR000182">
    <property type="entry name" value="GNAT_dom"/>
</dbReference>
<dbReference type="Gene3D" id="3.40.630.30">
    <property type="match status" value="1"/>
</dbReference>
<dbReference type="RefSeq" id="WP_131898936.1">
    <property type="nucleotide sequence ID" value="NZ_SMKU01000195.1"/>
</dbReference>
<dbReference type="EMBL" id="SMKU01000195">
    <property type="protein sequence ID" value="TDD77832.1"/>
    <property type="molecule type" value="Genomic_DNA"/>
</dbReference>
<dbReference type="AlphaFoldDB" id="A0A4R5B3X7"/>
<evidence type="ECO:0000313" key="2">
    <source>
        <dbReference type="EMBL" id="TDD77832.1"/>
    </source>
</evidence>
<sequence length="180" mass="20180">MPELVRPTVSVHRSFVAAMEEFQREGRGRADDSTMIGMERREYGEGWNDPDVFAEYVQRLRAQVRESAPRPEGFVPSTSLWWVDGSEYLGRIVIRHRLTPTLLDMGGHIGYDVRPSARRQGHAGNMLSAALPVAYGLGIDPALITCEEGNAASRRVIEKNGGVLEDRRGTKLRYWAPTAR</sequence>
<dbReference type="SUPFAM" id="SSF55729">
    <property type="entry name" value="Acyl-CoA N-acyltransferases (Nat)"/>
    <property type="match status" value="1"/>
</dbReference>
<name>A0A4R5B3X7_9ACTN</name>
<dbReference type="PANTHER" id="PTHR39173:SF1">
    <property type="entry name" value="ACETYLTRANSFERASE"/>
    <property type="match status" value="1"/>
</dbReference>
<organism evidence="2 3">
    <name type="scientific">Actinomadura rubrisoli</name>
    <dbReference type="NCBI Taxonomy" id="2530368"/>
    <lineage>
        <taxon>Bacteria</taxon>
        <taxon>Bacillati</taxon>
        <taxon>Actinomycetota</taxon>
        <taxon>Actinomycetes</taxon>
        <taxon>Streptosporangiales</taxon>
        <taxon>Thermomonosporaceae</taxon>
        <taxon>Actinomadura</taxon>
    </lineage>
</organism>
<comment type="caution">
    <text evidence="2">The sequence shown here is derived from an EMBL/GenBank/DDBJ whole genome shotgun (WGS) entry which is preliminary data.</text>
</comment>